<evidence type="ECO:0000313" key="3">
    <source>
        <dbReference type="Proteomes" id="UP000601099"/>
    </source>
</evidence>
<reference evidence="2 3" key="1">
    <citation type="submission" date="2020-11" db="EMBL/GenBank/DDBJ databases">
        <title>Hymenobacter sp.</title>
        <authorList>
            <person name="Kim M.K."/>
        </authorList>
    </citation>
    <scope>NUCLEOTIDE SEQUENCE [LARGE SCALE GENOMIC DNA]</scope>
    <source>
        <strain evidence="2 3">BT594</strain>
    </source>
</reference>
<name>A0ABS0L2A2_9BACT</name>
<accession>A0ABS0L2A2</accession>
<sequence>MKDKYSQPKLEAYGQKLAAHLCQRHFGPQPDATLDGPAVLRFTPVRQVNLFVVQQLLAKWTAEMAQLRSPYFDFEDAEVRQALTQLMNLLSRRIRLTREAFEPLLARAVTDTLRVAAEPAVGFDEKLLPAQPTVSREQLQEGLRYFDVEKPLFQGFVESLPAGTTLDRELLSSRFRLYQQTNYQTLHPMETVVNELSALLPLSEIDLREDEAAASASAPVAAPAPLPVPSPAPTPTPMSEPVVAKPAPTPAPSVVVPPAPIPAPVPAPAPAVPPAVPSATEVPLYEKLKAEKAERATPGLAETLRAERPTTATLADKAPKVESLREAISINQRFSFINELFNGENMEYHAAIQKLDALPDAASARRYVQEDLAKQYSWVRKDEHINKLLRLIDRKFE</sequence>
<dbReference type="RefSeq" id="WP_196955266.1">
    <property type="nucleotide sequence ID" value="NZ_JADWYK010000006.1"/>
</dbReference>
<evidence type="ECO:0000256" key="1">
    <source>
        <dbReference type="SAM" id="MobiDB-lite"/>
    </source>
</evidence>
<proteinExistence type="predicted"/>
<feature type="region of interest" description="Disordered" evidence="1">
    <location>
        <begin position="214"/>
        <end position="250"/>
    </location>
</feature>
<comment type="caution">
    <text evidence="2">The sequence shown here is derived from an EMBL/GenBank/DDBJ whole genome shotgun (WGS) entry which is preliminary data.</text>
</comment>
<dbReference type="EMBL" id="JADWYK010000006">
    <property type="protein sequence ID" value="MBG8554243.1"/>
    <property type="molecule type" value="Genomic_DNA"/>
</dbReference>
<organism evidence="2 3">
    <name type="scientific">Hymenobacter guriensis</name>
    <dbReference type="NCBI Taxonomy" id="2793065"/>
    <lineage>
        <taxon>Bacteria</taxon>
        <taxon>Pseudomonadati</taxon>
        <taxon>Bacteroidota</taxon>
        <taxon>Cytophagia</taxon>
        <taxon>Cytophagales</taxon>
        <taxon>Hymenobacteraceae</taxon>
        <taxon>Hymenobacter</taxon>
    </lineage>
</organism>
<gene>
    <name evidence="2" type="ORF">I5L79_11840</name>
</gene>
<keyword evidence="3" id="KW-1185">Reference proteome</keyword>
<dbReference type="Proteomes" id="UP000601099">
    <property type="component" value="Unassembled WGS sequence"/>
</dbReference>
<feature type="compositionally biased region" description="Pro residues" evidence="1">
    <location>
        <begin position="222"/>
        <end position="238"/>
    </location>
</feature>
<evidence type="ECO:0000313" key="2">
    <source>
        <dbReference type="EMBL" id="MBG8554243.1"/>
    </source>
</evidence>
<protein>
    <submittedName>
        <fullName evidence="2">Uncharacterized protein</fullName>
    </submittedName>
</protein>